<dbReference type="RefSeq" id="WP_006944160.1">
    <property type="nucleotide sequence ID" value="NZ_CAKZHM010000118.1"/>
</dbReference>
<protein>
    <submittedName>
        <fullName evidence="7">Metal ABC transporter</fullName>
    </submittedName>
</protein>
<dbReference type="InterPro" id="IPR001626">
    <property type="entry name" value="ABC_TroCD"/>
</dbReference>
<dbReference type="GO" id="GO:0055085">
    <property type="term" value="P:transmembrane transport"/>
    <property type="evidence" value="ECO:0007669"/>
    <property type="project" value="InterPro"/>
</dbReference>
<proteinExistence type="inferred from homology"/>
<dbReference type="Pfam" id="PF00950">
    <property type="entry name" value="ABC-3"/>
    <property type="match status" value="1"/>
</dbReference>
<organism evidence="7 8">
    <name type="scientific">Dermacoccus nishinomiyaensis</name>
    <dbReference type="NCBI Taxonomy" id="1274"/>
    <lineage>
        <taxon>Bacteria</taxon>
        <taxon>Bacillati</taxon>
        <taxon>Actinomycetota</taxon>
        <taxon>Actinomycetes</taxon>
        <taxon>Micrococcales</taxon>
        <taxon>Dermacoccaceae</taxon>
        <taxon>Dermacoccus</taxon>
    </lineage>
</organism>
<evidence type="ECO:0000256" key="4">
    <source>
        <dbReference type="ARBA" id="ARBA00022989"/>
    </source>
</evidence>
<dbReference type="Gene3D" id="1.10.3470.10">
    <property type="entry name" value="ABC transporter involved in vitamin B12 uptake, BtuC"/>
    <property type="match status" value="1"/>
</dbReference>
<evidence type="ECO:0000256" key="6">
    <source>
        <dbReference type="RuleBase" id="RU003943"/>
    </source>
</evidence>
<dbReference type="CDD" id="cd06550">
    <property type="entry name" value="TM_ABC_iron-siderophores_like"/>
    <property type="match status" value="1"/>
</dbReference>
<keyword evidence="3 6" id="KW-0812">Transmembrane</keyword>
<comment type="similarity">
    <text evidence="2 6">Belongs to the ABC-3 integral membrane protein family.</text>
</comment>
<evidence type="ECO:0000256" key="2">
    <source>
        <dbReference type="ARBA" id="ARBA00008034"/>
    </source>
</evidence>
<comment type="subcellular location">
    <subcellularLocation>
        <location evidence="6">Cell membrane</location>
        <topology evidence="6">Multi-pass membrane protein</topology>
    </subcellularLocation>
    <subcellularLocation>
        <location evidence="1">Membrane</location>
        <topology evidence="1">Multi-pass membrane protein</topology>
    </subcellularLocation>
</comment>
<dbReference type="SUPFAM" id="SSF81345">
    <property type="entry name" value="ABC transporter involved in vitamin B12 uptake, BtuC"/>
    <property type="match status" value="1"/>
</dbReference>
<keyword evidence="5" id="KW-0472">Membrane</keyword>
<evidence type="ECO:0000313" key="7">
    <source>
        <dbReference type="EMBL" id="AIF41074.1"/>
    </source>
</evidence>
<dbReference type="AlphaFoldDB" id="A0A075JGQ9"/>
<name>A0A075JGQ9_9MICO</name>
<reference evidence="7 8" key="1">
    <citation type="submission" date="2014-07" db="EMBL/GenBank/DDBJ databases">
        <title>Genome Sequencing of Dermacoccus nishinomiyaensis.</title>
        <authorList>
            <person name="Hong K.W."/>
            <person name="Chan K.G."/>
        </authorList>
    </citation>
    <scope>NUCLEOTIDE SEQUENCE [LARGE SCALE GENOMIC DNA]</scope>
    <source>
        <strain evidence="7 8">M25</strain>
    </source>
</reference>
<dbReference type="PANTHER" id="PTHR30477:SF0">
    <property type="entry name" value="METAL TRANSPORT SYSTEM MEMBRANE PROTEIN TM_0125-RELATED"/>
    <property type="match status" value="1"/>
</dbReference>
<dbReference type="Proteomes" id="UP000027986">
    <property type="component" value="Chromosome"/>
</dbReference>
<dbReference type="GO" id="GO:0010043">
    <property type="term" value="P:response to zinc ion"/>
    <property type="evidence" value="ECO:0007669"/>
    <property type="project" value="TreeGrafter"/>
</dbReference>
<evidence type="ECO:0000256" key="1">
    <source>
        <dbReference type="ARBA" id="ARBA00004141"/>
    </source>
</evidence>
<keyword evidence="6" id="KW-0813">Transport</keyword>
<evidence type="ECO:0000313" key="8">
    <source>
        <dbReference type="Proteomes" id="UP000027986"/>
    </source>
</evidence>
<dbReference type="KEGG" id="dni:HX89_09095"/>
<dbReference type="GeneID" id="41841294"/>
<dbReference type="HOGENOM" id="CLU_028808_3_1_11"/>
<dbReference type="InterPro" id="IPR037294">
    <property type="entry name" value="ABC_BtuC-like"/>
</dbReference>
<keyword evidence="4" id="KW-1133">Transmembrane helix</keyword>
<evidence type="ECO:0000256" key="3">
    <source>
        <dbReference type="ARBA" id="ARBA00022692"/>
    </source>
</evidence>
<evidence type="ECO:0000256" key="5">
    <source>
        <dbReference type="ARBA" id="ARBA00023136"/>
    </source>
</evidence>
<dbReference type="eggNOG" id="COG1108">
    <property type="taxonomic scope" value="Bacteria"/>
</dbReference>
<keyword evidence="8" id="KW-1185">Reference proteome</keyword>
<dbReference type="PANTHER" id="PTHR30477">
    <property type="entry name" value="ABC-TRANSPORTER METAL-BINDING PROTEIN"/>
    <property type="match status" value="1"/>
</dbReference>
<sequence>MGDLFVLEAMRYAFVAALLVGAAAPSVGVFLVQRRLSLIGDGIGHVALAGVAIGVLLHASPILTALIAAVVAACIIEFIRLRGTTNADVALAVMFYGGIAAGVVLLSRADNAGQTSISQYLFGSILTTTSDQLWQFGALALVAVGATTVLRKRLFAVANDEEYARAVGLPVVPLNLLLSILTSVTVVLSMRVIGLLLISALMILPNATGQLIGRSFRQTTAAAVVVGCLSGALGVTSAYYLDTPPGGTVVLAAIALFLLASFVAMTVHAVRARQARRVAHHAHEHRQGCGHPSVPHGDHVDYLHDGEFHAPHGDHWDAHRPAVETSKGTHDAV</sequence>
<gene>
    <name evidence="7" type="ORF">HX89_09095</name>
</gene>
<dbReference type="GO" id="GO:0043190">
    <property type="term" value="C:ATP-binding cassette (ABC) transporter complex"/>
    <property type="evidence" value="ECO:0007669"/>
    <property type="project" value="InterPro"/>
</dbReference>
<accession>A0A075JGQ9</accession>
<dbReference type="EMBL" id="CP008889">
    <property type="protein sequence ID" value="AIF41074.1"/>
    <property type="molecule type" value="Genomic_DNA"/>
</dbReference>
<dbReference type="OrthoDB" id="9798540at2"/>